<keyword evidence="6" id="KW-0949">S-adenosyl-L-methionine</keyword>
<dbReference type="InterPro" id="IPR000878">
    <property type="entry name" value="4pyrrol_Mease"/>
</dbReference>
<comment type="function">
    <text evidence="7">Methylates cobalt-precorrin-2 at the C-20 position to produce cobalt-precorrin-3A in the anaerobic cobalamin biosynthesis pathway.</text>
</comment>
<dbReference type="RefSeq" id="WP_202766701.1">
    <property type="nucleotide sequence ID" value="NZ_JAESWA010000019.1"/>
</dbReference>
<evidence type="ECO:0000313" key="10">
    <source>
        <dbReference type="Proteomes" id="UP000623681"/>
    </source>
</evidence>
<dbReference type="GO" id="GO:0043781">
    <property type="term" value="F:cobalt-factor II C20-methyltransferase activity"/>
    <property type="evidence" value="ECO:0007669"/>
    <property type="project" value="UniProtKB-EC"/>
</dbReference>
<comment type="subunit">
    <text evidence="7">Homodimer.</text>
</comment>
<dbReference type="EMBL" id="JAESWA010000019">
    <property type="protein sequence ID" value="MBL4931319.1"/>
    <property type="molecule type" value="Genomic_DNA"/>
</dbReference>
<dbReference type="CDD" id="cd11645">
    <property type="entry name" value="Precorrin_2_C20_MT"/>
    <property type="match status" value="1"/>
</dbReference>
<evidence type="ECO:0000256" key="4">
    <source>
        <dbReference type="ARBA" id="ARBA00022603"/>
    </source>
</evidence>
<evidence type="ECO:0000256" key="1">
    <source>
        <dbReference type="ARBA" id="ARBA00004953"/>
    </source>
</evidence>
<accession>A0A937K3Z4</accession>
<keyword evidence="3" id="KW-0169">Cobalamin biosynthesis</keyword>
<reference evidence="9" key="1">
    <citation type="submission" date="2021-01" db="EMBL/GenBank/DDBJ databases">
        <title>Genome public.</title>
        <authorList>
            <person name="Liu C."/>
            <person name="Sun Q."/>
        </authorList>
    </citation>
    <scope>NUCLEOTIDE SEQUENCE</scope>
    <source>
        <strain evidence="9">YIM B02565</strain>
    </source>
</reference>
<comment type="catalytic activity">
    <reaction evidence="7">
        <text>Co-precorrin-2 + S-adenosyl-L-methionine = Co-precorrin-3 + S-adenosyl-L-homocysteine + H(+)</text>
        <dbReference type="Rhea" id="RHEA:17997"/>
        <dbReference type="ChEBI" id="CHEBI:15378"/>
        <dbReference type="ChEBI" id="CHEBI:57856"/>
        <dbReference type="ChEBI" id="CHEBI:59789"/>
        <dbReference type="ChEBI" id="CHEBI:60053"/>
        <dbReference type="ChEBI" id="CHEBI:60060"/>
        <dbReference type="EC" id="2.1.1.151"/>
    </reaction>
</comment>
<dbReference type="PANTHER" id="PTHR43467">
    <property type="entry name" value="COBALT-PRECORRIN-2 C(20)-METHYLTRANSFERASE"/>
    <property type="match status" value="1"/>
</dbReference>
<dbReference type="Gene3D" id="3.40.1010.10">
    <property type="entry name" value="Cobalt-precorrin-4 Transmethylase, Domain 1"/>
    <property type="match status" value="1"/>
</dbReference>
<dbReference type="NCBIfam" id="TIGR01467">
    <property type="entry name" value="cobI_cbiL"/>
    <property type="match status" value="1"/>
</dbReference>
<dbReference type="InterPro" id="IPR014776">
    <property type="entry name" value="4pyrrole_Mease_sub2"/>
</dbReference>
<evidence type="ECO:0000313" key="9">
    <source>
        <dbReference type="EMBL" id="MBL4931319.1"/>
    </source>
</evidence>
<organism evidence="9 10">
    <name type="scientific">Clostridium paridis</name>
    <dbReference type="NCBI Taxonomy" id="2803863"/>
    <lineage>
        <taxon>Bacteria</taxon>
        <taxon>Bacillati</taxon>
        <taxon>Bacillota</taxon>
        <taxon>Clostridia</taxon>
        <taxon>Eubacteriales</taxon>
        <taxon>Clostridiaceae</taxon>
        <taxon>Clostridium</taxon>
    </lineage>
</organism>
<dbReference type="GO" id="GO:0032259">
    <property type="term" value="P:methylation"/>
    <property type="evidence" value="ECO:0007669"/>
    <property type="project" value="UniProtKB-KW"/>
</dbReference>
<dbReference type="GO" id="GO:0009236">
    <property type="term" value="P:cobalamin biosynthetic process"/>
    <property type="evidence" value="ECO:0007669"/>
    <property type="project" value="UniProtKB-UniRule"/>
</dbReference>
<dbReference type="PIRSF" id="PIRSF036427">
    <property type="entry name" value="Precrrn-2_mtase"/>
    <property type="match status" value="1"/>
</dbReference>
<dbReference type="AlphaFoldDB" id="A0A937K3Z4"/>
<comment type="similarity">
    <text evidence="2 7">Belongs to the precorrin methyltransferase family.</text>
</comment>
<comment type="caution">
    <text evidence="9">The sequence shown here is derived from an EMBL/GenBank/DDBJ whole genome shotgun (WGS) entry which is preliminary data.</text>
</comment>
<evidence type="ECO:0000259" key="8">
    <source>
        <dbReference type="Pfam" id="PF00590"/>
    </source>
</evidence>
<dbReference type="InterPro" id="IPR014777">
    <property type="entry name" value="4pyrrole_Mease_sub1"/>
</dbReference>
<comment type="pathway">
    <text evidence="1">Cofactor biosynthesis; adenosylcobalamin biosynthesis.</text>
</comment>
<gene>
    <name evidence="9" type="ORF">JK634_05840</name>
</gene>
<sequence length="220" mass="24619">MNKLYGIGMGPGDPELLTLKAVKAIEASEVIVAPTSEEGGVSIAYETAKEYISKDTKVIIAHFPMGKKDTKSKVQEIYETIKRELEEGKTVSFLTIGDPLVYSTYVHLLKYIQNNGFTVETIPGITSFCAAASLTDRPVVMGNEALLVIPAGKVNEIRDEKYVVVMKVYKKEREVIETLEEKGFEYVMVRRAGREGEAIIYDKEEIFKECEYMSLILASR</sequence>
<feature type="domain" description="Tetrapyrrole methylase" evidence="8">
    <location>
        <begin position="3"/>
        <end position="200"/>
    </location>
</feature>
<dbReference type="EC" id="2.1.1.151" evidence="7"/>
<dbReference type="SUPFAM" id="SSF53790">
    <property type="entry name" value="Tetrapyrrole methylase"/>
    <property type="match status" value="1"/>
</dbReference>
<dbReference type="InterPro" id="IPR035996">
    <property type="entry name" value="4pyrrol_Methylase_sf"/>
</dbReference>
<dbReference type="InterPro" id="IPR006364">
    <property type="entry name" value="CobI/CbiL/CobIJ_dom"/>
</dbReference>
<evidence type="ECO:0000256" key="7">
    <source>
        <dbReference type="PIRNR" id="PIRNR036427"/>
    </source>
</evidence>
<evidence type="ECO:0000256" key="5">
    <source>
        <dbReference type="ARBA" id="ARBA00022679"/>
    </source>
</evidence>
<name>A0A937K3Z4_9CLOT</name>
<protein>
    <recommendedName>
        <fullName evidence="7">Cobalt-precorrin-2 C(20)-methyltransferase</fullName>
        <ecNumber evidence="7">2.1.1.151</ecNumber>
    </recommendedName>
</protein>
<keyword evidence="10" id="KW-1185">Reference proteome</keyword>
<dbReference type="InterPro" id="IPR012382">
    <property type="entry name" value="CobI/CbiL"/>
</dbReference>
<dbReference type="GO" id="GO:0030788">
    <property type="term" value="F:precorrin-2 C20-methyltransferase activity"/>
    <property type="evidence" value="ECO:0007669"/>
    <property type="project" value="InterPro"/>
</dbReference>
<dbReference type="Proteomes" id="UP000623681">
    <property type="component" value="Unassembled WGS sequence"/>
</dbReference>
<dbReference type="Gene3D" id="3.30.950.10">
    <property type="entry name" value="Methyltransferase, Cobalt-precorrin-4 Transmethylase, Domain 2"/>
    <property type="match status" value="1"/>
</dbReference>
<evidence type="ECO:0000256" key="3">
    <source>
        <dbReference type="ARBA" id="ARBA00022573"/>
    </source>
</evidence>
<keyword evidence="4 9" id="KW-0489">Methyltransferase</keyword>
<proteinExistence type="inferred from homology"/>
<evidence type="ECO:0000256" key="6">
    <source>
        <dbReference type="ARBA" id="ARBA00022691"/>
    </source>
</evidence>
<dbReference type="NCBIfam" id="NF004058">
    <property type="entry name" value="PRK05576.1-1"/>
    <property type="match status" value="1"/>
</dbReference>
<evidence type="ECO:0000256" key="2">
    <source>
        <dbReference type="ARBA" id="ARBA00005879"/>
    </source>
</evidence>
<keyword evidence="5 9" id="KW-0808">Transferase</keyword>
<dbReference type="PANTHER" id="PTHR43467:SF2">
    <property type="entry name" value="COBALT-PRECORRIN-2 C(20)-METHYLTRANSFERASE"/>
    <property type="match status" value="1"/>
</dbReference>
<dbReference type="Pfam" id="PF00590">
    <property type="entry name" value="TP_methylase"/>
    <property type="match status" value="1"/>
</dbReference>